<dbReference type="RefSeq" id="WP_218563222.1">
    <property type="nucleotide sequence ID" value="NZ_CP076643.1"/>
</dbReference>
<protein>
    <submittedName>
        <fullName evidence="1">Uncharacterized protein</fullName>
    </submittedName>
</protein>
<evidence type="ECO:0000313" key="2">
    <source>
        <dbReference type="Proteomes" id="UP000694232"/>
    </source>
</evidence>
<name>A0A975YPK9_9VIBR</name>
<sequence>MLHVDFDTTRFGTQTYTTDSYRPVTVNQDMMSRLAQLSQQQQWILYTAQCPRPQYDALAAHQVQCGKIIHMKPSQSQSELEIVMKAIQSGNASAIVASSAIDFVNQKLLQQLARDHQCEVFFLHSTQHHFH</sequence>
<dbReference type="EMBL" id="CP076643">
    <property type="protein sequence ID" value="QXO18947.1"/>
    <property type="molecule type" value="Genomic_DNA"/>
</dbReference>
<evidence type="ECO:0000313" key="1">
    <source>
        <dbReference type="EMBL" id="QXO18947.1"/>
    </source>
</evidence>
<organism evidence="1 2">
    <name type="scientific">Vibrio ostreae</name>
    <dbReference type="NCBI Taxonomy" id="2841925"/>
    <lineage>
        <taxon>Bacteria</taxon>
        <taxon>Pseudomonadati</taxon>
        <taxon>Pseudomonadota</taxon>
        <taxon>Gammaproteobacteria</taxon>
        <taxon>Vibrionales</taxon>
        <taxon>Vibrionaceae</taxon>
        <taxon>Vibrio</taxon>
    </lineage>
</organism>
<accession>A0A975YPK9</accession>
<dbReference type="Proteomes" id="UP000694232">
    <property type="component" value="Chromosome 1"/>
</dbReference>
<reference evidence="1" key="1">
    <citation type="submission" date="2021-06" db="EMBL/GenBank/DDBJ databases">
        <title>Vibrio nov. sp., novel gut bacterium isolated from Yellow Sea oyster.</title>
        <authorList>
            <person name="Muhammad N."/>
            <person name="Nguyen T.H."/>
            <person name="Lee Y.-J."/>
            <person name="Ko J."/>
            <person name="Kim S.-G."/>
        </authorList>
    </citation>
    <scope>NUCLEOTIDE SEQUENCE</scope>
    <source>
        <strain evidence="1">OG9-811</strain>
    </source>
</reference>
<proteinExistence type="predicted"/>
<gene>
    <name evidence="1" type="ORF">KNV97_12090</name>
</gene>
<keyword evidence="2" id="KW-1185">Reference proteome</keyword>
<dbReference type="AlphaFoldDB" id="A0A975YPK9"/>
<dbReference type="KEGG" id="vos:KNV97_12090"/>